<evidence type="ECO:0000256" key="2">
    <source>
        <dbReference type="PROSITE-ProRule" id="PRU00663"/>
    </source>
</evidence>
<evidence type="ECO:0000313" key="5">
    <source>
        <dbReference type="Proteomes" id="UP001642260"/>
    </source>
</evidence>
<proteinExistence type="predicted"/>
<dbReference type="InterPro" id="IPR038937">
    <property type="entry name" value="RopGEF"/>
</dbReference>
<dbReference type="Gene3D" id="1.20.58.2010">
    <property type="entry name" value="PRONE domain, subdomain 1"/>
    <property type="match status" value="1"/>
</dbReference>
<accession>A0ABC8J4L0</accession>
<dbReference type="PANTHER" id="PTHR33101">
    <property type="entry name" value="ROP GUANINE NUCLEOTIDE EXCHANGE FACTOR 1"/>
    <property type="match status" value="1"/>
</dbReference>
<sequence>MAKLLLGEDMSGSGEGVCPALAISNAVTNFYEPLHSEKKTMWIREIEVLLSVSDHIVELVPSFQNIPDGSKIECVLFLDVLRLKETYPCGLSSVWKQACNGGTIFVVLSLTTLLDRSAQWFLSDLLCDRGRPALLFLV</sequence>
<evidence type="ECO:0000256" key="1">
    <source>
        <dbReference type="ARBA" id="ARBA00022658"/>
    </source>
</evidence>
<dbReference type="PROSITE" id="PS51334">
    <property type="entry name" value="PRONE"/>
    <property type="match status" value="1"/>
</dbReference>
<organism evidence="4 5">
    <name type="scientific">Eruca vesicaria subsp. sativa</name>
    <name type="common">Garden rocket</name>
    <name type="synonym">Eruca sativa</name>
    <dbReference type="NCBI Taxonomy" id="29727"/>
    <lineage>
        <taxon>Eukaryota</taxon>
        <taxon>Viridiplantae</taxon>
        <taxon>Streptophyta</taxon>
        <taxon>Embryophyta</taxon>
        <taxon>Tracheophyta</taxon>
        <taxon>Spermatophyta</taxon>
        <taxon>Magnoliopsida</taxon>
        <taxon>eudicotyledons</taxon>
        <taxon>Gunneridae</taxon>
        <taxon>Pentapetalae</taxon>
        <taxon>rosids</taxon>
        <taxon>malvids</taxon>
        <taxon>Brassicales</taxon>
        <taxon>Brassicaceae</taxon>
        <taxon>Brassiceae</taxon>
        <taxon>Eruca</taxon>
    </lineage>
</organism>
<feature type="domain" description="PRONE" evidence="3">
    <location>
        <begin position="1"/>
        <end position="138"/>
    </location>
</feature>
<dbReference type="EMBL" id="CAKOAT010077044">
    <property type="protein sequence ID" value="CAH8313171.1"/>
    <property type="molecule type" value="Genomic_DNA"/>
</dbReference>
<reference evidence="4 5" key="1">
    <citation type="submission" date="2022-03" db="EMBL/GenBank/DDBJ databases">
        <authorList>
            <person name="Macdonald S."/>
            <person name="Ahmed S."/>
            <person name="Newling K."/>
        </authorList>
    </citation>
    <scope>NUCLEOTIDE SEQUENCE [LARGE SCALE GENOMIC DNA]</scope>
</reference>
<evidence type="ECO:0000313" key="4">
    <source>
        <dbReference type="EMBL" id="CAH8313171.1"/>
    </source>
</evidence>
<gene>
    <name evidence="4" type="ORF">ERUC_LOCUS6595</name>
</gene>
<name>A0ABC8J4L0_ERUVS</name>
<comment type="caution">
    <text evidence="4">The sequence shown here is derived from an EMBL/GenBank/DDBJ whole genome shotgun (WGS) entry which is preliminary data.</text>
</comment>
<dbReference type="InterPro" id="IPR005512">
    <property type="entry name" value="PRONE_dom"/>
</dbReference>
<evidence type="ECO:0000259" key="3">
    <source>
        <dbReference type="PROSITE" id="PS51334"/>
    </source>
</evidence>
<dbReference type="Proteomes" id="UP001642260">
    <property type="component" value="Unassembled WGS sequence"/>
</dbReference>
<keyword evidence="5" id="KW-1185">Reference proteome</keyword>
<keyword evidence="1 2" id="KW-0344">Guanine-nucleotide releasing factor</keyword>
<dbReference type="Pfam" id="PF03759">
    <property type="entry name" value="PRONE"/>
    <property type="match status" value="1"/>
</dbReference>
<protein>
    <recommendedName>
        <fullName evidence="3">PRONE domain-containing protein</fullName>
    </recommendedName>
</protein>
<dbReference type="GO" id="GO:0005085">
    <property type="term" value="F:guanyl-nucleotide exchange factor activity"/>
    <property type="evidence" value="ECO:0007669"/>
    <property type="project" value="UniProtKB-UniRule"/>
</dbReference>
<dbReference type="PANTHER" id="PTHR33101:SF43">
    <property type="entry name" value="ROP GUANINE NUCLEOTIDE EXCHANGE FACTOR 6"/>
    <property type="match status" value="1"/>
</dbReference>
<dbReference type="AlphaFoldDB" id="A0ABC8J4L0"/>